<dbReference type="InterPro" id="IPR009057">
    <property type="entry name" value="Homeodomain-like_sf"/>
</dbReference>
<evidence type="ECO:0000256" key="3">
    <source>
        <dbReference type="ARBA" id="ARBA00023155"/>
    </source>
</evidence>
<dbReference type="GO" id="GO:0000978">
    <property type="term" value="F:RNA polymerase II cis-regulatory region sequence-specific DNA binding"/>
    <property type="evidence" value="ECO:0007669"/>
    <property type="project" value="TreeGrafter"/>
</dbReference>
<dbReference type="PANTHER" id="PTHR24339:SF28">
    <property type="entry name" value="E5-RELATED"/>
    <property type="match status" value="1"/>
</dbReference>
<dbReference type="PANTHER" id="PTHR24339">
    <property type="entry name" value="HOMEOBOX PROTEIN EMX-RELATED"/>
    <property type="match status" value="1"/>
</dbReference>
<dbReference type="Gene3D" id="1.10.10.60">
    <property type="entry name" value="Homeodomain-like"/>
    <property type="match status" value="1"/>
</dbReference>
<comment type="caution">
    <text evidence="9">The sequence shown here is derived from an EMBL/GenBank/DDBJ whole genome shotgun (WGS) entry which is preliminary data.</text>
</comment>
<dbReference type="GO" id="GO:0005634">
    <property type="term" value="C:nucleus"/>
    <property type="evidence" value="ECO:0007669"/>
    <property type="project" value="UniProtKB-SubCell"/>
</dbReference>
<keyword evidence="4 5" id="KW-0539">Nucleus</keyword>
<dbReference type="CDD" id="cd00086">
    <property type="entry name" value="homeodomain"/>
    <property type="match status" value="1"/>
</dbReference>
<dbReference type="GO" id="GO:0000981">
    <property type="term" value="F:DNA-binding transcription factor activity, RNA polymerase II-specific"/>
    <property type="evidence" value="ECO:0007669"/>
    <property type="project" value="TreeGrafter"/>
</dbReference>
<evidence type="ECO:0000256" key="6">
    <source>
        <dbReference type="RuleBase" id="RU000682"/>
    </source>
</evidence>
<protein>
    <submittedName>
        <fullName evidence="9">(African queen) hypothetical protein</fullName>
    </submittedName>
</protein>
<organism evidence="9 10">
    <name type="scientific">Danaus chrysippus</name>
    <name type="common">African queen</name>
    <dbReference type="NCBI Taxonomy" id="151541"/>
    <lineage>
        <taxon>Eukaryota</taxon>
        <taxon>Metazoa</taxon>
        <taxon>Ecdysozoa</taxon>
        <taxon>Arthropoda</taxon>
        <taxon>Hexapoda</taxon>
        <taxon>Insecta</taxon>
        <taxon>Pterygota</taxon>
        <taxon>Neoptera</taxon>
        <taxon>Endopterygota</taxon>
        <taxon>Lepidoptera</taxon>
        <taxon>Glossata</taxon>
        <taxon>Ditrysia</taxon>
        <taxon>Papilionoidea</taxon>
        <taxon>Nymphalidae</taxon>
        <taxon>Danainae</taxon>
        <taxon>Danaini</taxon>
        <taxon>Danaina</taxon>
        <taxon>Danaus</taxon>
        <taxon>Anosia</taxon>
    </lineage>
</organism>
<evidence type="ECO:0000313" key="9">
    <source>
        <dbReference type="EMBL" id="CAG9579846.1"/>
    </source>
</evidence>
<proteinExistence type="predicted"/>
<evidence type="ECO:0000256" key="7">
    <source>
        <dbReference type="SAM" id="MobiDB-lite"/>
    </source>
</evidence>
<accession>A0A8J2R345</accession>
<dbReference type="AlphaFoldDB" id="A0A8J2R345"/>
<dbReference type="EMBL" id="CAKASE010000079">
    <property type="protein sequence ID" value="CAG9579846.1"/>
    <property type="molecule type" value="Genomic_DNA"/>
</dbReference>
<evidence type="ECO:0000256" key="4">
    <source>
        <dbReference type="ARBA" id="ARBA00023242"/>
    </source>
</evidence>
<keyword evidence="10" id="KW-1185">Reference proteome</keyword>
<dbReference type="SMART" id="SM00389">
    <property type="entry name" value="HOX"/>
    <property type="match status" value="1"/>
</dbReference>
<reference evidence="9" key="1">
    <citation type="submission" date="2021-09" db="EMBL/GenBank/DDBJ databases">
        <authorList>
            <person name="Martin H S."/>
        </authorList>
    </citation>
    <scope>NUCLEOTIDE SEQUENCE</scope>
</reference>
<feature type="domain" description="Homeobox" evidence="8">
    <location>
        <begin position="133"/>
        <end position="193"/>
    </location>
</feature>
<evidence type="ECO:0000313" key="10">
    <source>
        <dbReference type="Proteomes" id="UP000789524"/>
    </source>
</evidence>
<evidence type="ECO:0000259" key="8">
    <source>
        <dbReference type="PROSITE" id="PS50071"/>
    </source>
</evidence>
<sequence>MAVFNSFKDPCDNIRTGSILEYYNTVGEYVKSTIPQFGSNNHNSQNPLVVIKDNNVNLWPKQVVANSSTSQYACSFKENKIQYVQNHVSNKNFQNTNNMLHNMSYVQPTICKVDMRNQHYYNSNKSNSLKVNMKKKRKRTIFTTEQIIALEAIFQRKPYINRDERLMLMKKLQVSEKSIKVWFQNRRRLTDKKDKDYESDSPSSEDSSEMTGDKLTYIESEINKNTDENGYVTLNDRVMSDLVNAINDYLSQDVSWSQPLCYDNKTTVVNDSVHGNIVMYEPISPVSLTDILDDFV</sequence>
<dbReference type="GO" id="GO:0007420">
    <property type="term" value="P:brain development"/>
    <property type="evidence" value="ECO:0007669"/>
    <property type="project" value="TreeGrafter"/>
</dbReference>
<name>A0A8J2R345_9NEOP</name>
<dbReference type="PROSITE" id="PS50071">
    <property type="entry name" value="HOMEOBOX_2"/>
    <property type="match status" value="1"/>
</dbReference>
<gene>
    <name evidence="9" type="ORF">DCHRY22_LOCUS13395</name>
</gene>
<comment type="subcellular location">
    <subcellularLocation>
        <location evidence="1 5 6">Nucleus</location>
    </subcellularLocation>
</comment>
<dbReference type="InterPro" id="IPR050877">
    <property type="entry name" value="EMX-VAX-Noto_Homeobox_TFs"/>
</dbReference>
<dbReference type="Pfam" id="PF00046">
    <property type="entry name" value="Homeodomain"/>
    <property type="match status" value="1"/>
</dbReference>
<feature type="region of interest" description="Disordered" evidence="7">
    <location>
        <begin position="193"/>
        <end position="213"/>
    </location>
</feature>
<evidence type="ECO:0000256" key="2">
    <source>
        <dbReference type="ARBA" id="ARBA00023125"/>
    </source>
</evidence>
<dbReference type="InterPro" id="IPR001356">
    <property type="entry name" value="HD"/>
</dbReference>
<evidence type="ECO:0000256" key="1">
    <source>
        <dbReference type="ARBA" id="ARBA00004123"/>
    </source>
</evidence>
<keyword evidence="2 5" id="KW-0238">DNA-binding</keyword>
<keyword evidence="3 5" id="KW-0371">Homeobox</keyword>
<dbReference type="OrthoDB" id="6159439at2759"/>
<evidence type="ECO:0000256" key="5">
    <source>
        <dbReference type="PROSITE-ProRule" id="PRU00108"/>
    </source>
</evidence>
<dbReference type="GO" id="GO:0030182">
    <property type="term" value="P:neuron differentiation"/>
    <property type="evidence" value="ECO:0007669"/>
    <property type="project" value="TreeGrafter"/>
</dbReference>
<feature type="DNA-binding region" description="Homeobox" evidence="5">
    <location>
        <begin position="135"/>
        <end position="194"/>
    </location>
</feature>
<dbReference type="SUPFAM" id="SSF46689">
    <property type="entry name" value="Homeodomain-like"/>
    <property type="match status" value="1"/>
</dbReference>
<dbReference type="Proteomes" id="UP000789524">
    <property type="component" value="Unassembled WGS sequence"/>
</dbReference>